<dbReference type="EMBL" id="JACADJ010000013">
    <property type="protein sequence ID" value="NWH04523.1"/>
    <property type="molecule type" value="Genomic_DNA"/>
</dbReference>
<dbReference type="Pfam" id="PF13189">
    <property type="entry name" value="Cytidylate_kin2"/>
    <property type="match status" value="1"/>
</dbReference>
<dbReference type="AlphaFoldDB" id="A0A850SYL3"/>
<sequence>MTLIAITCGIYAAPYRFIDALSTVYQCTVYEDPVLVKQTGQAHDLKTDLIFRSIQCRHIPFNNFTHDRKKCLAALKVQISQNILSGPCLFSGTLSHLIPASVSGIYRIMSATPMQVRRQRAMGLHQLSSQAATTAIARSDHREQRFAAQLNLDSLWDPARHDMALAWKKIDTTTHDMTRDEVNQTIEKIRPDIKRSMKNANKNRHAVDFNISSRVDAALAGLGYHLIIESDSGHVLVTLDRKVMNLARVQKEIMDLAGAVPGVKSVKTKIGPNFYKGGVVRNLNLTTPFKRKT</sequence>
<dbReference type="InterPro" id="IPR027417">
    <property type="entry name" value="P-loop_NTPase"/>
</dbReference>
<dbReference type="RefSeq" id="WP_178365979.1">
    <property type="nucleotide sequence ID" value="NZ_JACADJ010000013.1"/>
</dbReference>
<dbReference type="Proteomes" id="UP000553343">
    <property type="component" value="Unassembled WGS sequence"/>
</dbReference>
<organism evidence="1 2">
    <name type="scientific">Desulfobacter latus</name>
    <dbReference type="NCBI Taxonomy" id="2292"/>
    <lineage>
        <taxon>Bacteria</taxon>
        <taxon>Pseudomonadati</taxon>
        <taxon>Thermodesulfobacteriota</taxon>
        <taxon>Desulfobacteria</taxon>
        <taxon>Desulfobacterales</taxon>
        <taxon>Desulfobacteraceae</taxon>
        <taxon>Desulfobacter</taxon>
    </lineage>
</organism>
<comment type="caution">
    <text evidence="1">The sequence shown here is derived from an EMBL/GenBank/DDBJ whole genome shotgun (WGS) entry which is preliminary data.</text>
</comment>
<protein>
    <submittedName>
        <fullName evidence="1">Uncharacterized protein</fullName>
    </submittedName>
</protein>
<evidence type="ECO:0000313" key="2">
    <source>
        <dbReference type="Proteomes" id="UP000553343"/>
    </source>
</evidence>
<dbReference type="Gene3D" id="3.40.50.300">
    <property type="entry name" value="P-loop containing nucleotide triphosphate hydrolases"/>
    <property type="match status" value="1"/>
</dbReference>
<proteinExistence type="predicted"/>
<name>A0A850SYL3_9BACT</name>
<evidence type="ECO:0000313" key="1">
    <source>
        <dbReference type="EMBL" id="NWH04523.1"/>
    </source>
</evidence>
<reference evidence="1 2" key="1">
    <citation type="submission" date="2020-06" db="EMBL/GenBank/DDBJ databases">
        <title>High-quality draft genome of sulfate reducer Desulfobacter latus type strain AcrS2 isolated from marine sediment.</title>
        <authorList>
            <person name="Hoppe M."/>
            <person name="Larsen C.K."/>
            <person name="Marshall I.P.G."/>
            <person name="Schramm A."/>
            <person name="Marietou A.G."/>
        </authorList>
    </citation>
    <scope>NUCLEOTIDE SEQUENCE [LARGE SCALE GENOMIC DNA]</scope>
    <source>
        <strain evidence="1 2">AcRS2</strain>
    </source>
</reference>
<keyword evidence="2" id="KW-1185">Reference proteome</keyword>
<accession>A0A850SYL3</accession>
<gene>
    <name evidence="1" type="ORF">HXW94_05880</name>
</gene>